<evidence type="ECO:0000313" key="2">
    <source>
        <dbReference type="EMBL" id="QJA68375.1"/>
    </source>
</evidence>
<sequence>MNARYTYRLLRYRPDGTLHLIDDGITGERFTTKADVRSAAAQRTYAAGPGHFAEIVRTDTIGIIRHVDL</sequence>
<name>A0A6M3IKA9_9ZZZZ</name>
<evidence type="ECO:0000313" key="1">
    <source>
        <dbReference type="EMBL" id="QJA57966.1"/>
    </source>
</evidence>
<dbReference type="AlphaFoldDB" id="A0A6M3IKA9"/>
<proteinExistence type="predicted"/>
<dbReference type="EMBL" id="MT141302">
    <property type="protein sequence ID" value="QJA57966.1"/>
    <property type="molecule type" value="Genomic_DNA"/>
</dbReference>
<organism evidence="1">
    <name type="scientific">viral metagenome</name>
    <dbReference type="NCBI Taxonomy" id="1070528"/>
    <lineage>
        <taxon>unclassified sequences</taxon>
        <taxon>metagenomes</taxon>
        <taxon>organismal metagenomes</taxon>
    </lineage>
</organism>
<dbReference type="EMBL" id="MT141611">
    <property type="protein sequence ID" value="QJA68375.1"/>
    <property type="molecule type" value="Genomic_DNA"/>
</dbReference>
<reference evidence="1" key="1">
    <citation type="submission" date="2020-03" db="EMBL/GenBank/DDBJ databases">
        <title>The deep terrestrial virosphere.</title>
        <authorList>
            <person name="Holmfeldt K."/>
            <person name="Nilsson E."/>
            <person name="Simone D."/>
            <person name="Lopez-Fernandez M."/>
            <person name="Wu X."/>
            <person name="de Brujin I."/>
            <person name="Lundin D."/>
            <person name="Andersson A."/>
            <person name="Bertilsson S."/>
            <person name="Dopson M."/>
        </authorList>
    </citation>
    <scope>NUCLEOTIDE SEQUENCE</scope>
    <source>
        <strain evidence="2">MM415A06928</strain>
        <strain evidence="1">MM415B01524</strain>
    </source>
</reference>
<gene>
    <name evidence="2" type="ORF">MM415A06928_0009</name>
    <name evidence="1" type="ORF">MM415B01524_0003</name>
</gene>
<protein>
    <submittedName>
        <fullName evidence="1">Uncharacterized protein</fullName>
    </submittedName>
</protein>
<accession>A0A6M3IKA9</accession>